<keyword evidence="9" id="KW-0961">Cell wall biogenesis/degradation</keyword>
<feature type="domain" description="ATP-grasp" evidence="12">
    <location>
        <begin position="121"/>
        <end position="360"/>
    </location>
</feature>
<dbReference type="PROSITE" id="PS00844">
    <property type="entry name" value="DALA_DALA_LIGASE_2"/>
    <property type="match status" value="1"/>
</dbReference>
<evidence type="ECO:0000256" key="8">
    <source>
        <dbReference type="ARBA" id="ARBA00022984"/>
    </source>
</evidence>
<evidence type="ECO:0000256" key="1">
    <source>
        <dbReference type="ARBA" id="ARBA00004496"/>
    </source>
</evidence>
<dbReference type="InterPro" id="IPR011095">
    <property type="entry name" value="Dala_Dala_lig_C"/>
</dbReference>
<dbReference type="Gene3D" id="3.40.50.20">
    <property type="match status" value="1"/>
</dbReference>
<evidence type="ECO:0000256" key="5">
    <source>
        <dbReference type="ARBA" id="ARBA00022741"/>
    </source>
</evidence>
<keyword evidence="4" id="KW-0436">Ligase</keyword>
<dbReference type="Proteomes" id="UP000326289">
    <property type="component" value="Unassembled WGS sequence"/>
</dbReference>
<keyword evidence="8" id="KW-0573">Peptidoglycan synthesis</keyword>
<evidence type="ECO:0000259" key="12">
    <source>
        <dbReference type="PROSITE" id="PS50975"/>
    </source>
</evidence>
<protein>
    <recommendedName>
        <fullName evidence="12">ATP-grasp domain-containing protein</fullName>
    </recommendedName>
</protein>
<evidence type="ECO:0000256" key="4">
    <source>
        <dbReference type="ARBA" id="ARBA00022598"/>
    </source>
</evidence>
<evidence type="ECO:0000313" key="14">
    <source>
        <dbReference type="Proteomes" id="UP000326289"/>
    </source>
</evidence>
<keyword evidence="5 10" id="KW-0547">Nucleotide-binding</keyword>
<dbReference type="PROSITE" id="PS50975">
    <property type="entry name" value="ATP_GRASP"/>
    <property type="match status" value="1"/>
</dbReference>
<dbReference type="Gene3D" id="3.30.470.20">
    <property type="entry name" value="ATP-grasp fold, B domain"/>
    <property type="match status" value="1"/>
</dbReference>
<dbReference type="EMBL" id="ML732777">
    <property type="protein sequence ID" value="KAB8276281.1"/>
    <property type="molecule type" value="Genomic_DNA"/>
</dbReference>
<evidence type="ECO:0000256" key="6">
    <source>
        <dbReference type="ARBA" id="ARBA00022840"/>
    </source>
</evidence>
<proteinExistence type="inferred from homology"/>
<comment type="similarity">
    <text evidence="2">Belongs to the D-alanine--D-alanine ligase family.</text>
</comment>
<dbReference type="GO" id="GO:0046872">
    <property type="term" value="F:metal ion binding"/>
    <property type="evidence" value="ECO:0007669"/>
    <property type="project" value="InterPro"/>
</dbReference>
<sequence>MADTNGLVIAFFYESISLYRSRGYSEEDCVELDKQDTIDAIAASIQSNGHRVVCVGDIKELVQRMAREEHKKWDLAFSISEGMHGVGREAQIPGLLEAYQIPHVFSDAATLALCLDKGKTKMILEQFGIPTAPFAVVPASWTKADCTLTQLLEKTMHGQKLSSFPLFIKPACEGSSKGIYPSSKVDNFTELEGGIQMLQTRFPGASILIETFLSGQEYTVSIIGTGKRSRVIGTAHIDWEGLSRQKQQASVAEKGPANPSDGSFWDVNNKNGPDADEPERFLNSRDNPDVQAVEDLALQAWRALECCDVGRVDIRYGADNRPYVLEINPLPGLRPNWSILARAAVHEGISHKELIGKVIDSALERYPILKAKSEDRHLR</sequence>
<dbReference type="Gene3D" id="3.30.1490.20">
    <property type="entry name" value="ATP-grasp fold, A domain"/>
    <property type="match status" value="1"/>
</dbReference>
<dbReference type="PANTHER" id="PTHR23132">
    <property type="entry name" value="D-ALANINE--D-ALANINE LIGASE"/>
    <property type="match status" value="1"/>
</dbReference>
<dbReference type="InterPro" id="IPR016185">
    <property type="entry name" value="PreATP-grasp_dom_sf"/>
</dbReference>
<evidence type="ECO:0000256" key="9">
    <source>
        <dbReference type="ARBA" id="ARBA00023316"/>
    </source>
</evidence>
<dbReference type="SUPFAM" id="SSF56059">
    <property type="entry name" value="Glutathione synthetase ATP-binding domain-like"/>
    <property type="match status" value="1"/>
</dbReference>
<feature type="region of interest" description="Disordered" evidence="11">
    <location>
        <begin position="244"/>
        <end position="277"/>
    </location>
</feature>
<evidence type="ECO:0000256" key="10">
    <source>
        <dbReference type="PROSITE-ProRule" id="PRU00409"/>
    </source>
</evidence>
<organism evidence="13 14">
    <name type="scientific">Aspergillus minisclerotigenes</name>
    <dbReference type="NCBI Taxonomy" id="656917"/>
    <lineage>
        <taxon>Eukaryota</taxon>
        <taxon>Fungi</taxon>
        <taxon>Dikarya</taxon>
        <taxon>Ascomycota</taxon>
        <taxon>Pezizomycotina</taxon>
        <taxon>Eurotiomycetes</taxon>
        <taxon>Eurotiomycetidae</taxon>
        <taxon>Eurotiales</taxon>
        <taxon>Aspergillaceae</taxon>
        <taxon>Aspergillus</taxon>
        <taxon>Aspergillus subgen. Circumdati</taxon>
    </lineage>
</organism>
<dbReference type="AlphaFoldDB" id="A0A5N6JBN8"/>
<dbReference type="InterPro" id="IPR013815">
    <property type="entry name" value="ATP_grasp_subdomain_1"/>
</dbReference>
<evidence type="ECO:0000256" key="11">
    <source>
        <dbReference type="SAM" id="MobiDB-lite"/>
    </source>
</evidence>
<dbReference type="GO" id="GO:0005524">
    <property type="term" value="F:ATP binding"/>
    <property type="evidence" value="ECO:0007669"/>
    <property type="project" value="UniProtKB-UniRule"/>
</dbReference>
<dbReference type="InterPro" id="IPR011761">
    <property type="entry name" value="ATP-grasp"/>
</dbReference>
<dbReference type="Pfam" id="PF07478">
    <property type="entry name" value="Dala_Dala_lig_C"/>
    <property type="match status" value="1"/>
</dbReference>
<evidence type="ECO:0000256" key="3">
    <source>
        <dbReference type="ARBA" id="ARBA00022490"/>
    </source>
</evidence>
<keyword evidence="6 10" id="KW-0067">ATP-binding</keyword>
<gene>
    <name evidence="13" type="ORF">BDV30DRAFT_224327</name>
</gene>
<keyword evidence="7" id="KW-0133">Cell shape</keyword>
<evidence type="ECO:0000256" key="7">
    <source>
        <dbReference type="ARBA" id="ARBA00022960"/>
    </source>
</evidence>
<evidence type="ECO:0000256" key="2">
    <source>
        <dbReference type="ARBA" id="ARBA00010871"/>
    </source>
</evidence>
<comment type="subcellular location">
    <subcellularLocation>
        <location evidence="1">Cytoplasm</location>
    </subcellularLocation>
</comment>
<dbReference type="GO" id="GO:0008360">
    <property type="term" value="P:regulation of cell shape"/>
    <property type="evidence" value="ECO:0007669"/>
    <property type="project" value="UniProtKB-KW"/>
</dbReference>
<dbReference type="GO" id="GO:0071555">
    <property type="term" value="P:cell wall organization"/>
    <property type="evidence" value="ECO:0007669"/>
    <property type="project" value="UniProtKB-KW"/>
</dbReference>
<name>A0A5N6JBN8_9EURO</name>
<dbReference type="InterPro" id="IPR000291">
    <property type="entry name" value="D-Ala_lig_Van_CS"/>
</dbReference>
<keyword evidence="14" id="KW-1185">Reference proteome</keyword>
<accession>A0A5N6JBN8</accession>
<reference evidence="13 14" key="1">
    <citation type="submission" date="2019-04" db="EMBL/GenBank/DDBJ databases">
        <title>Fungal friends and foes A comparative genomics study of 23 Aspergillus species from section Flavi.</title>
        <authorList>
            <consortium name="DOE Joint Genome Institute"/>
            <person name="Kjaerbolling I."/>
            <person name="Vesth T.C."/>
            <person name="Frisvad J.C."/>
            <person name="Nybo J.L."/>
            <person name="Theobald S."/>
            <person name="Kildgaard S."/>
            <person name="Petersen T.I."/>
            <person name="Kuo A."/>
            <person name="Sato A."/>
            <person name="Lyhne E.K."/>
            <person name="Kogle M.E."/>
            <person name="Wiebenga A."/>
            <person name="Kun R.S."/>
            <person name="Lubbers R.J."/>
            <person name="Makela M.R."/>
            <person name="Barry K."/>
            <person name="Chovatia M."/>
            <person name="Clum A."/>
            <person name="Daum C."/>
            <person name="Haridas S."/>
            <person name="He G."/>
            <person name="LaButti K."/>
            <person name="Lipzen A."/>
            <person name="Mondo S."/>
            <person name="Pangilinan J."/>
            <person name="Riley R."/>
            <person name="Salamov A."/>
            <person name="Simmons B.A."/>
            <person name="Magnuson J.K."/>
            <person name="Henrissat B."/>
            <person name="Mortensen U.H."/>
            <person name="Larsen T.O."/>
            <person name="De vries R.P."/>
            <person name="Grigoriev I.V."/>
            <person name="Machida M."/>
            <person name="Baker S.E."/>
            <person name="Andersen M.R."/>
        </authorList>
    </citation>
    <scope>NUCLEOTIDE SEQUENCE [LARGE SCALE GENOMIC DNA]</scope>
    <source>
        <strain evidence="13 14">CBS 117635</strain>
    </source>
</reference>
<evidence type="ECO:0000313" key="13">
    <source>
        <dbReference type="EMBL" id="KAB8276281.1"/>
    </source>
</evidence>
<dbReference type="SUPFAM" id="SSF52440">
    <property type="entry name" value="PreATP-grasp domain"/>
    <property type="match status" value="1"/>
</dbReference>
<keyword evidence="3" id="KW-0963">Cytoplasm</keyword>
<dbReference type="GO" id="GO:0008716">
    <property type="term" value="F:D-alanine-D-alanine ligase activity"/>
    <property type="evidence" value="ECO:0007669"/>
    <property type="project" value="InterPro"/>
</dbReference>
<dbReference type="PANTHER" id="PTHR23132:SF23">
    <property type="entry name" value="D-ALANINE--D-ALANINE LIGASE B"/>
    <property type="match status" value="1"/>
</dbReference>
<dbReference type="GO" id="GO:0005737">
    <property type="term" value="C:cytoplasm"/>
    <property type="evidence" value="ECO:0007669"/>
    <property type="project" value="UniProtKB-SubCell"/>
</dbReference>